<protein>
    <submittedName>
        <fullName evidence="1">Uncharacterized protein</fullName>
    </submittedName>
</protein>
<accession>A0AA48M6F8</accession>
<proteinExistence type="predicted"/>
<reference evidence="1" key="1">
    <citation type="submission" date="2023-07" db="EMBL/GenBank/DDBJ databases">
        <authorList>
            <person name="Pelsma A.J. K."/>
        </authorList>
    </citation>
    <scope>NUCLEOTIDE SEQUENCE</scope>
</reference>
<gene>
    <name evidence="1" type="ORF">AMST5_04005</name>
</gene>
<sequence>MTLLRNWIAPLVVAFLAPAPAFAGSVASPNFNIPNRDVVLRCAPLPYEIHCSISRMANPEYSSFCFYIASDGHSYPMKRDYRFGFRNGVISIKVTDGLKISGDLTEDKSGAHSHCTEWRRPE</sequence>
<dbReference type="AlphaFoldDB" id="A0AA48M6F8"/>
<evidence type="ECO:0000313" key="1">
    <source>
        <dbReference type="EMBL" id="CAJ0889956.1"/>
    </source>
</evidence>
<organism evidence="1">
    <name type="scientific">freshwater sediment metagenome</name>
    <dbReference type="NCBI Taxonomy" id="556182"/>
    <lineage>
        <taxon>unclassified sequences</taxon>
        <taxon>metagenomes</taxon>
        <taxon>ecological metagenomes</taxon>
    </lineage>
</organism>
<dbReference type="EMBL" id="OY288114">
    <property type="protein sequence ID" value="CAJ0889956.1"/>
    <property type="molecule type" value="Genomic_DNA"/>
</dbReference>
<name>A0AA48M6F8_9ZZZZ</name>